<keyword evidence="2" id="KW-0808">Transferase</keyword>
<dbReference type="SUPFAM" id="SSF55785">
    <property type="entry name" value="PYP-like sensor domain (PAS domain)"/>
    <property type="match status" value="1"/>
</dbReference>
<dbReference type="InterPro" id="IPR013767">
    <property type="entry name" value="PAS_fold"/>
</dbReference>
<name>A0A2K8SQ11_9NOSO</name>
<keyword evidence="2" id="KW-0418">Kinase</keyword>
<dbReference type="InterPro" id="IPR000014">
    <property type="entry name" value="PAS"/>
</dbReference>
<feature type="domain" description="PAS" evidence="1">
    <location>
        <begin position="79"/>
        <end position="149"/>
    </location>
</feature>
<dbReference type="Gene3D" id="3.30.450.20">
    <property type="entry name" value="PAS domain"/>
    <property type="match status" value="1"/>
</dbReference>
<protein>
    <submittedName>
        <fullName evidence="2">cAMP-binding domain of CRP or a regulatory subunit of cAMP-dependent protein kinases</fullName>
    </submittedName>
</protein>
<dbReference type="GO" id="GO:0006355">
    <property type="term" value="P:regulation of DNA-templated transcription"/>
    <property type="evidence" value="ECO:0007669"/>
    <property type="project" value="InterPro"/>
</dbReference>
<evidence type="ECO:0000313" key="3">
    <source>
        <dbReference type="Proteomes" id="UP000232003"/>
    </source>
</evidence>
<organism evidence="2 3">
    <name type="scientific">Nostoc flagelliforme CCNUN1</name>
    <dbReference type="NCBI Taxonomy" id="2038116"/>
    <lineage>
        <taxon>Bacteria</taxon>
        <taxon>Bacillati</taxon>
        <taxon>Cyanobacteriota</taxon>
        <taxon>Cyanophyceae</taxon>
        <taxon>Nostocales</taxon>
        <taxon>Nostocaceae</taxon>
        <taxon>Nostoc</taxon>
    </lineage>
</organism>
<dbReference type="RefSeq" id="WP_100899042.1">
    <property type="nucleotide sequence ID" value="NZ_CAWNNC010000001.1"/>
</dbReference>
<gene>
    <name evidence="2" type="ORF">COO91_03338</name>
</gene>
<evidence type="ECO:0000259" key="1">
    <source>
        <dbReference type="PROSITE" id="PS50112"/>
    </source>
</evidence>
<reference evidence="2 3" key="1">
    <citation type="submission" date="2017-11" db="EMBL/GenBank/DDBJ databases">
        <title>Complete genome of a free-living desiccation-tolerant cyanobacterium and its photosynthetic adaptation to extreme terrestrial habitat.</title>
        <authorList>
            <person name="Shang J."/>
        </authorList>
    </citation>
    <scope>NUCLEOTIDE SEQUENCE [LARGE SCALE GENOMIC DNA]</scope>
    <source>
        <strain evidence="2 3">CCNUN1</strain>
    </source>
</reference>
<sequence>MPPELIINLNMFAQQLHSVQERLANLCQDANTPVQPEADLLLAALKELDTASKTLEIVTEKLFEQTQKLGDVQARLREEYKRYQDLLQFIPNAYLVTDTQGKIQSANCTTATLFNLQQRFLVNKPLVCFIAVEERQAFRSQLNQMHTSECDYVQEWISRIQPRDCEPFEAAMTVASVRDVKGKLTGLRWIVRDMTHVWQQPQLGLERPEGLYPLSAL</sequence>
<dbReference type="Pfam" id="PF00989">
    <property type="entry name" value="PAS"/>
    <property type="match status" value="1"/>
</dbReference>
<dbReference type="KEGG" id="nfl:COO91_03338"/>
<evidence type="ECO:0000313" key="2">
    <source>
        <dbReference type="EMBL" id="AUB37393.1"/>
    </source>
</evidence>
<dbReference type="OrthoDB" id="511602at2"/>
<dbReference type="NCBIfam" id="TIGR00229">
    <property type="entry name" value="sensory_box"/>
    <property type="match status" value="1"/>
</dbReference>
<proteinExistence type="predicted"/>
<dbReference type="EMBL" id="CP024785">
    <property type="protein sequence ID" value="AUB37393.1"/>
    <property type="molecule type" value="Genomic_DNA"/>
</dbReference>
<accession>A0A2K8SQ11</accession>
<dbReference type="CDD" id="cd00130">
    <property type="entry name" value="PAS"/>
    <property type="match status" value="1"/>
</dbReference>
<dbReference type="Proteomes" id="UP000232003">
    <property type="component" value="Chromosome"/>
</dbReference>
<dbReference type="InterPro" id="IPR035965">
    <property type="entry name" value="PAS-like_dom_sf"/>
</dbReference>
<dbReference type="PROSITE" id="PS50112">
    <property type="entry name" value="PAS"/>
    <property type="match status" value="1"/>
</dbReference>
<dbReference type="GO" id="GO:0016301">
    <property type="term" value="F:kinase activity"/>
    <property type="evidence" value="ECO:0007669"/>
    <property type="project" value="UniProtKB-KW"/>
</dbReference>
<keyword evidence="3" id="KW-1185">Reference proteome</keyword>
<dbReference type="AlphaFoldDB" id="A0A2K8SQ11"/>